<feature type="region of interest" description="Disordered" evidence="1">
    <location>
        <begin position="20"/>
        <end position="43"/>
    </location>
</feature>
<comment type="caution">
    <text evidence="4">The sequence shown here is derived from an EMBL/GenBank/DDBJ whole genome shotgun (WGS) entry which is preliminary data.</text>
</comment>
<dbReference type="Gene3D" id="2.60.40.420">
    <property type="entry name" value="Cupredoxins - blue copper proteins"/>
    <property type="match status" value="1"/>
</dbReference>
<keyword evidence="2" id="KW-0812">Transmembrane</keyword>
<organism evidence="4 5">
    <name type="scientific">Fusarium langsethiae</name>
    <dbReference type="NCBI Taxonomy" id="179993"/>
    <lineage>
        <taxon>Eukaryota</taxon>
        <taxon>Fungi</taxon>
        <taxon>Dikarya</taxon>
        <taxon>Ascomycota</taxon>
        <taxon>Pezizomycotina</taxon>
        <taxon>Sordariomycetes</taxon>
        <taxon>Hypocreomycetidae</taxon>
        <taxon>Hypocreales</taxon>
        <taxon>Nectriaceae</taxon>
        <taxon>Fusarium</taxon>
    </lineage>
</organism>
<dbReference type="InterPro" id="IPR052953">
    <property type="entry name" value="Ser-rich/MCO-related"/>
</dbReference>
<accession>A0A0M9F0Y4</accession>
<keyword evidence="2" id="KW-1133">Transmembrane helix</keyword>
<reference evidence="4 5" key="1">
    <citation type="submission" date="2015-04" db="EMBL/GenBank/DDBJ databases">
        <title>The draft genome sequence of Fusarium langsethiae, a T-2/HT-2 mycotoxin producer.</title>
        <authorList>
            <person name="Lysoe E."/>
            <person name="Divon H.H."/>
            <person name="Terzi V."/>
            <person name="Orru L."/>
            <person name="Lamontanara A."/>
            <person name="Kolseth A.-K."/>
            <person name="Frandsen R.J."/>
            <person name="Nielsen K."/>
            <person name="Thrane U."/>
        </authorList>
    </citation>
    <scope>NUCLEOTIDE SEQUENCE [LARGE SCALE GENOMIC DNA]</scope>
    <source>
        <strain evidence="4 5">Fl201059</strain>
    </source>
</reference>
<evidence type="ECO:0000256" key="1">
    <source>
        <dbReference type="SAM" id="MobiDB-lite"/>
    </source>
</evidence>
<feature type="compositionally biased region" description="Low complexity" evidence="1">
    <location>
        <begin position="21"/>
        <end position="40"/>
    </location>
</feature>
<dbReference type="CDD" id="cd00920">
    <property type="entry name" value="Cupredoxin"/>
    <property type="match status" value="1"/>
</dbReference>
<feature type="region of interest" description="Disordered" evidence="1">
    <location>
        <begin position="169"/>
        <end position="210"/>
    </location>
</feature>
<dbReference type="Proteomes" id="UP000037904">
    <property type="component" value="Unassembled WGS sequence"/>
</dbReference>
<evidence type="ECO:0000313" key="5">
    <source>
        <dbReference type="Proteomes" id="UP000037904"/>
    </source>
</evidence>
<dbReference type="InterPro" id="IPR008972">
    <property type="entry name" value="Cupredoxin"/>
</dbReference>
<feature type="transmembrane region" description="Helical" evidence="2">
    <location>
        <begin position="215"/>
        <end position="238"/>
    </location>
</feature>
<feature type="compositionally biased region" description="Pro residues" evidence="1">
    <location>
        <begin position="307"/>
        <end position="320"/>
    </location>
</feature>
<dbReference type="AlphaFoldDB" id="A0A0M9F0Y4"/>
<dbReference type="SUPFAM" id="SSF49503">
    <property type="entry name" value="Cupredoxins"/>
    <property type="match status" value="1"/>
</dbReference>
<evidence type="ECO:0000256" key="2">
    <source>
        <dbReference type="SAM" id="Phobius"/>
    </source>
</evidence>
<dbReference type="EMBL" id="JXCE01000040">
    <property type="protein sequence ID" value="KPA43556.1"/>
    <property type="molecule type" value="Genomic_DNA"/>
</dbReference>
<keyword evidence="5" id="KW-1185">Reference proteome</keyword>
<evidence type="ECO:0000256" key="3">
    <source>
        <dbReference type="SAM" id="SignalP"/>
    </source>
</evidence>
<proteinExistence type="predicted"/>
<keyword evidence="3" id="KW-0732">Signal</keyword>
<gene>
    <name evidence="4" type="ORF">FLAG1_03523</name>
</gene>
<protein>
    <recommendedName>
        <fullName evidence="6">Extracellular serine-rich protein</fullName>
    </recommendedName>
</protein>
<sequence length="347" mass="36945">MVSKSLIALTAALATVWAQSTTEDPTATAEETASGTSSAAEKTHTINVGASGHKFTPAELEADVGDIVEWRFYPTDHWVIRGDYDNPCIPYEYIDYNRKGFSSGTQKVQAITEDAPRFRVRVNDTNPFVFYCGAPGSCVNYHMMGIVNPSKNETLKGLLDNAKDVDYQLRPGDEWPKEHGDPTSTATPGKDDEDSDNSDSGSGSGSGKKSLSTGAIAGIAVGGAAVLLLAGALLYLCGRRGGFDKAYRKSFRSSAIPPGPPVVEQSVYSPHQSVADPWGGQKSPGLVATPYSQTQSPPMSPHHDHYAPPPMAASPVPSPKPQEVAPVELPGSPDPGYNNNNNHNNHH</sequence>
<feature type="compositionally biased region" description="Low complexity" evidence="1">
    <location>
        <begin position="338"/>
        <end position="347"/>
    </location>
</feature>
<feature type="signal peptide" evidence="3">
    <location>
        <begin position="1"/>
        <end position="18"/>
    </location>
</feature>
<dbReference type="PANTHER" id="PTHR34883:SF8">
    <property type="entry name" value="EXTRACELLULAR SERINE-RICH PROTEIN (AFU_ORTHOLOGUE AFUA_6G00670)"/>
    <property type="match status" value="1"/>
</dbReference>
<dbReference type="PANTHER" id="PTHR34883">
    <property type="entry name" value="SERINE-RICH PROTEIN, PUTATIVE-RELATED-RELATED"/>
    <property type="match status" value="1"/>
</dbReference>
<feature type="chain" id="PRO_5005835311" description="Extracellular serine-rich protein" evidence="3">
    <location>
        <begin position="19"/>
        <end position="347"/>
    </location>
</feature>
<feature type="region of interest" description="Disordered" evidence="1">
    <location>
        <begin position="253"/>
        <end position="347"/>
    </location>
</feature>
<keyword evidence="2" id="KW-0472">Membrane</keyword>
<evidence type="ECO:0000313" key="4">
    <source>
        <dbReference type="EMBL" id="KPA43556.1"/>
    </source>
</evidence>
<evidence type="ECO:0008006" key="6">
    <source>
        <dbReference type="Google" id="ProtNLM"/>
    </source>
</evidence>
<feature type="compositionally biased region" description="Basic and acidic residues" evidence="1">
    <location>
        <begin position="169"/>
        <end position="181"/>
    </location>
</feature>
<name>A0A0M9F0Y4_FUSLA</name>